<dbReference type="Gene3D" id="1.20.1250.20">
    <property type="entry name" value="MFS general substrate transporter like domains"/>
    <property type="match status" value="1"/>
</dbReference>
<feature type="transmembrane region" description="Helical" evidence="3">
    <location>
        <begin position="268"/>
        <end position="289"/>
    </location>
</feature>
<dbReference type="InterPro" id="IPR050327">
    <property type="entry name" value="Proton-linked_MCT"/>
</dbReference>
<gene>
    <name evidence="6" type="primary">20353248</name>
    <name evidence="5" type="ORF">GGTG_12790</name>
</gene>
<feature type="transmembrane region" description="Helical" evidence="3">
    <location>
        <begin position="406"/>
        <end position="426"/>
    </location>
</feature>
<evidence type="ECO:0000256" key="3">
    <source>
        <dbReference type="SAM" id="Phobius"/>
    </source>
</evidence>
<dbReference type="eggNOG" id="KOG2504">
    <property type="taxonomic scope" value="Eukaryota"/>
</dbReference>
<feature type="transmembrane region" description="Helical" evidence="3">
    <location>
        <begin position="531"/>
        <end position="552"/>
    </location>
</feature>
<feature type="transmembrane region" description="Helical" evidence="3">
    <location>
        <begin position="202"/>
        <end position="224"/>
    </location>
</feature>
<feature type="transmembrane region" description="Helical" evidence="3">
    <location>
        <begin position="499"/>
        <end position="519"/>
    </location>
</feature>
<organism evidence="5">
    <name type="scientific">Gaeumannomyces tritici (strain R3-111a-1)</name>
    <name type="common">Wheat and barley take-all root rot fungus</name>
    <name type="synonym">Gaeumannomyces graminis var. tritici</name>
    <dbReference type="NCBI Taxonomy" id="644352"/>
    <lineage>
        <taxon>Eukaryota</taxon>
        <taxon>Fungi</taxon>
        <taxon>Dikarya</taxon>
        <taxon>Ascomycota</taxon>
        <taxon>Pezizomycotina</taxon>
        <taxon>Sordariomycetes</taxon>
        <taxon>Sordariomycetidae</taxon>
        <taxon>Magnaporthales</taxon>
        <taxon>Magnaporthaceae</taxon>
        <taxon>Gaeumannomyces</taxon>
    </lineage>
</organism>
<dbReference type="EnsemblFungi" id="EJT69907">
    <property type="protein sequence ID" value="EJT69907"/>
    <property type="gene ID" value="GGTG_12790"/>
</dbReference>
<keyword evidence="7" id="KW-1185">Reference proteome</keyword>
<evidence type="ECO:0000313" key="5">
    <source>
        <dbReference type="EMBL" id="EJT69907.1"/>
    </source>
</evidence>
<keyword evidence="3" id="KW-1133">Transmembrane helix</keyword>
<dbReference type="SUPFAM" id="SSF103473">
    <property type="entry name" value="MFS general substrate transporter"/>
    <property type="match status" value="1"/>
</dbReference>
<dbReference type="GO" id="GO:0016020">
    <property type="term" value="C:membrane"/>
    <property type="evidence" value="ECO:0007669"/>
    <property type="project" value="UniProtKB-SubCell"/>
</dbReference>
<dbReference type="PROSITE" id="PS50850">
    <property type="entry name" value="MFS"/>
    <property type="match status" value="1"/>
</dbReference>
<dbReference type="GO" id="GO:0022857">
    <property type="term" value="F:transmembrane transporter activity"/>
    <property type="evidence" value="ECO:0007669"/>
    <property type="project" value="InterPro"/>
</dbReference>
<feature type="transmembrane region" description="Helical" evidence="3">
    <location>
        <begin position="464"/>
        <end position="487"/>
    </location>
</feature>
<dbReference type="InterPro" id="IPR020846">
    <property type="entry name" value="MFS_dom"/>
</dbReference>
<evidence type="ECO:0000256" key="1">
    <source>
        <dbReference type="ARBA" id="ARBA00004141"/>
    </source>
</evidence>
<dbReference type="OrthoDB" id="6499973at2759"/>
<dbReference type="RefSeq" id="XP_009228955.1">
    <property type="nucleotide sequence ID" value="XM_009230691.1"/>
</dbReference>
<evidence type="ECO:0000313" key="6">
    <source>
        <dbReference type="EnsemblFungi" id="EJT69907"/>
    </source>
</evidence>
<feature type="domain" description="Major facilitator superfamily (MFS) profile" evidence="4">
    <location>
        <begin position="108"/>
        <end position="563"/>
    </location>
</feature>
<reference evidence="6" key="4">
    <citation type="journal article" date="2015" name="G3 (Bethesda)">
        <title>Genome sequences of three phytopathogenic species of the Magnaporthaceae family of fungi.</title>
        <authorList>
            <person name="Okagaki L.H."/>
            <person name="Nunes C.C."/>
            <person name="Sailsbery J."/>
            <person name="Clay B."/>
            <person name="Brown D."/>
            <person name="John T."/>
            <person name="Oh Y."/>
            <person name="Young N."/>
            <person name="Fitzgerald M."/>
            <person name="Haas B.J."/>
            <person name="Zeng Q."/>
            <person name="Young S."/>
            <person name="Adiconis X."/>
            <person name="Fan L."/>
            <person name="Levin J.Z."/>
            <person name="Mitchell T.K."/>
            <person name="Okubara P.A."/>
            <person name="Farman M.L."/>
            <person name="Kohn L.M."/>
            <person name="Birren B."/>
            <person name="Ma L.-J."/>
            <person name="Dean R.A."/>
        </authorList>
    </citation>
    <scope>NUCLEOTIDE SEQUENCE</scope>
    <source>
        <strain evidence="6">R3-111a-1</strain>
    </source>
</reference>
<sequence length="563" mass="59183">MVVAFCFCKSRSNTVFKSAITIRSREYSAFSMRDMANAGERVRSSAVVAPSDLSPKSAPAPVAAEPGAGAFIAQDVGHHQRPSTAACSRTPSPVPAASQAIDTEPGLLAWLCVLGAWLFLLPTYGLMMAIGVIQSYLQLHQLSAYSARDIGWISGMITFLALLLGIQVGPVLDVYGSRHLAPASAVLVTAMFFLLAECEAYWHFMLCLGVLGGVGGALASTVAMSCVAKLFVHRRGLVVGIAMSGSSVGAIVIPLLLRQLFPAVGWTWSIRALAFFVAGIMGLGVLCLMPYQRLIVISAASSLVSSNQDATALPMHVPGQGPDTARTGIEQLGLEAGQVDGNRRGTNPASPAPHSLQKRSAVLNFSAFNSPSFSLITAALFLIEFVVYGISGLLPTYAIVAGFSPQTGYALVALANGCGCLGRIIPGICGDHFGHFNVLLVTIGLTLLFMATIFVPFASRSLEALYAFAALWGFGSGSFLALTPVCMGKTCDPKDYGRYFGTMNFVVSFSLLICVPIGGHMLEVMGPTALSGFYLAIVFLAGACFFGARALLAGSLTNFGERI</sequence>
<dbReference type="Pfam" id="PF07690">
    <property type="entry name" value="MFS_1"/>
    <property type="match status" value="1"/>
</dbReference>
<evidence type="ECO:0000256" key="2">
    <source>
        <dbReference type="ARBA" id="ARBA00006727"/>
    </source>
</evidence>
<protein>
    <recommendedName>
        <fullName evidence="4">Major facilitator superfamily (MFS) profile domain-containing protein</fullName>
    </recommendedName>
</protein>
<keyword evidence="3" id="KW-0472">Membrane</keyword>
<dbReference type="PANTHER" id="PTHR11360:SF230">
    <property type="entry name" value="MONOCARBOXYLATE TRANSPORTER, PUTATIVE (AFU_ORTHOLOGUE AFUA_2G12790)-RELATED"/>
    <property type="match status" value="1"/>
</dbReference>
<dbReference type="InterPro" id="IPR011701">
    <property type="entry name" value="MFS"/>
</dbReference>
<comment type="subcellular location">
    <subcellularLocation>
        <location evidence="1">Membrane</location>
        <topology evidence="1">Multi-pass membrane protein</topology>
    </subcellularLocation>
</comment>
<proteinExistence type="inferred from homology"/>
<accession>J3PH10</accession>
<dbReference type="VEuPathDB" id="FungiDB:GGTG_12790"/>
<dbReference type="PANTHER" id="PTHR11360">
    <property type="entry name" value="MONOCARBOXYLATE TRANSPORTER"/>
    <property type="match status" value="1"/>
</dbReference>
<reference evidence="5" key="3">
    <citation type="submission" date="2010-09" db="EMBL/GenBank/DDBJ databases">
        <title>Annotation of Gaeumannomyces graminis var. tritici R3-111a-1.</title>
        <authorList>
            <consortium name="The Broad Institute Genome Sequencing Platform"/>
            <person name="Ma L.-J."/>
            <person name="Dead R."/>
            <person name="Young S.K."/>
            <person name="Zeng Q."/>
            <person name="Gargeya S."/>
            <person name="Fitzgerald M."/>
            <person name="Haas B."/>
            <person name="Abouelleil A."/>
            <person name="Alvarado L."/>
            <person name="Arachchi H.M."/>
            <person name="Berlin A."/>
            <person name="Brown A."/>
            <person name="Chapman S.B."/>
            <person name="Chen Z."/>
            <person name="Dunbar C."/>
            <person name="Freedman E."/>
            <person name="Gearin G."/>
            <person name="Gellesch M."/>
            <person name="Goldberg J."/>
            <person name="Griggs A."/>
            <person name="Gujja S."/>
            <person name="Heiman D."/>
            <person name="Howarth C."/>
            <person name="Larson L."/>
            <person name="Lui A."/>
            <person name="MacDonald P.J.P."/>
            <person name="Mehta T."/>
            <person name="Montmayeur A."/>
            <person name="Murphy C."/>
            <person name="Neiman D."/>
            <person name="Pearson M."/>
            <person name="Priest M."/>
            <person name="Roberts A."/>
            <person name="Saif S."/>
            <person name="Shea T."/>
            <person name="Shenoy N."/>
            <person name="Sisk P."/>
            <person name="Stolte C."/>
            <person name="Sykes S."/>
            <person name="Yandava C."/>
            <person name="Wortman J."/>
            <person name="Nusbaum C."/>
            <person name="Birren B."/>
        </authorList>
    </citation>
    <scope>NUCLEOTIDE SEQUENCE</scope>
    <source>
        <strain evidence="5">R3-111a-1</strain>
    </source>
</reference>
<name>J3PH10_GAET3</name>
<evidence type="ECO:0000259" key="4">
    <source>
        <dbReference type="PROSITE" id="PS50850"/>
    </source>
</evidence>
<dbReference type="InterPro" id="IPR036259">
    <property type="entry name" value="MFS_trans_sf"/>
</dbReference>
<dbReference type="EMBL" id="GL385403">
    <property type="protein sequence ID" value="EJT69907.1"/>
    <property type="molecule type" value="Genomic_DNA"/>
</dbReference>
<reference evidence="5" key="2">
    <citation type="submission" date="2010-07" db="EMBL/GenBank/DDBJ databases">
        <authorList>
            <consortium name="The Broad Institute Genome Sequencing Platform"/>
            <consortium name="Broad Institute Genome Sequencing Center for Infectious Disease"/>
            <person name="Ma L.-J."/>
            <person name="Dead R."/>
            <person name="Young S."/>
            <person name="Zeng Q."/>
            <person name="Koehrsen M."/>
            <person name="Alvarado L."/>
            <person name="Berlin A."/>
            <person name="Chapman S.B."/>
            <person name="Chen Z."/>
            <person name="Freedman E."/>
            <person name="Gellesch M."/>
            <person name="Goldberg J."/>
            <person name="Griggs A."/>
            <person name="Gujja S."/>
            <person name="Heilman E.R."/>
            <person name="Heiman D."/>
            <person name="Hepburn T."/>
            <person name="Howarth C."/>
            <person name="Jen D."/>
            <person name="Larson L."/>
            <person name="Mehta T."/>
            <person name="Neiman D."/>
            <person name="Pearson M."/>
            <person name="Roberts A."/>
            <person name="Saif S."/>
            <person name="Shea T."/>
            <person name="Shenoy N."/>
            <person name="Sisk P."/>
            <person name="Stolte C."/>
            <person name="Sykes S."/>
            <person name="Walk T."/>
            <person name="White J."/>
            <person name="Yandava C."/>
            <person name="Haas B."/>
            <person name="Nusbaum C."/>
            <person name="Birren B."/>
        </authorList>
    </citation>
    <scope>NUCLEOTIDE SEQUENCE</scope>
    <source>
        <strain evidence="5">R3-111a-1</strain>
    </source>
</reference>
<comment type="similarity">
    <text evidence="2">Belongs to the major facilitator superfamily. Monocarboxylate porter (TC 2.A.1.13) family.</text>
</comment>
<keyword evidence="3" id="KW-0812">Transmembrane</keyword>
<feature type="transmembrane region" description="Helical" evidence="3">
    <location>
        <begin position="150"/>
        <end position="172"/>
    </location>
</feature>
<evidence type="ECO:0000313" key="7">
    <source>
        <dbReference type="Proteomes" id="UP000006039"/>
    </source>
</evidence>
<feature type="transmembrane region" description="Helical" evidence="3">
    <location>
        <begin position="373"/>
        <end position="394"/>
    </location>
</feature>
<feature type="transmembrane region" description="Helical" evidence="3">
    <location>
        <begin position="236"/>
        <end position="256"/>
    </location>
</feature>
<reference evidence="7" key="1">
    <citation type="submission" date="2010-07" db="EMBL/GenBank/DDBJ databases">
        <title>The genome sequence of Gaeumannomyces graminis var. tritici strain R3-111a-1.</title>
        <authorList>
            <consortium name="The Broad Institute Genome Sequencing Platform"/>
            <person name="Ma L.-J."/>
            <person name="Dead R."/>
            <person name="Young S."/>
            <person name="Zeng Q."/>
            <person name="Koehrsen M."/>
            <person name="Alvarado L."/>
            <person name="Berlin A."/>
            <person name="Chapman S.B."/>
            <person name="Chen Z."/>
            <person name="Freedman E."/>
            <person name="Gellesch M."/>
            <person name="Goldberg J."/>
            <person name="Griggs A."/>
            <person name="Gujja S."/>
            <person name="Heilman E.R."/>
            <person name="Heiman D."/>
            <person name="Hepburn T."/>
            <person name="Howarth C."/>
            <person name="Jen D."/>
            <person name="Larson L."/>
            <person name="Mehta T."/>
            <person name="Neiman D."/>
            <person name="Pearson M."/>
            <person name="Roberts A."/>
            <person name="Saif S."/>
            <person name="Shea T."/>
            <person name="Shenoy N."/>
            <person name="Sisk P."/>
            <person name="Stolte C."/>
            <person name="Sykes S."/>
            <person name="Walk T."/>
            <person name="White J."/>
            <person name="Yandava C."/>
            <person name="Haas B."/>
            <person name="Nusbaum C."/>
            <person name="Birren B."/>
        </authorList>
    </citation>
    <scope>NUCLEOTIDE SEQUENCE [LARGE SCALE GENOMIC DNA]</scope>
    <source>
        <strain evidence="7">R3-111a-1</strain>
    </source>
</reference>
<dbReference type="Proteomes" id="UP000006039">
    <property type="component" value="Unassembled WGS sequence"/>
</dbReference>
<feature type="transmembrane region" description="Helical" evidence="3">
    <location>
        <begin position="438"/>
        <end position="458"/>
    </location>
</feature>
<dbReference type="AlphaFoldDB" id="J3PH10"/>
<feature type="transmembrane region" description="Helical" evidence="3">
    <location>
        <begin position="107"/>
        <end position="130"/>
    </location>
</feature>
<feature type="transmembrane region" description="Helical" evidence="3">
    <location>
        <begin position="179"/>
        <end position="196"/>
    </location>
</feature>
<dbReference type="HOGENOM" id="CLU_001265_1_0_1"/>
<dbReference type="GeneID" id="20353248"/>
<reference evidence="6" key="5">
    <citation type="submission" date="2018-04" db="UniProtKB">
        <authorList>
            <consortium name="EnsemblFungi"/>
        </authorList>
    </citation>
    <scope>IDENTIFICATION</scope>
    <source>
        <strain evidence="6">R3-111a-1</strain>
    </source>
</reference>